<dbReference type="CDD" id="cd00761">
    <property type="entry name" value="Glyco_tranf_GTA_type"/>
    <property type="match status" value="1"/>
</dbReference>
<accession>A0ABN6MPD4</accession>
<feature type="domain" description="Glycosyltransferase 2-like" evidence="1">
    <location>
        <begin position="5"/>
        <end position="138"/>
    </location>
</feature>
<sequence>MSALVIPCHIRTKWDLACLRRLLARVDSQTLPFDRVYLIDDASPIRHDAPFGFLEHVRLASNGGPARARNVGVERALDSGSEYLLFTDHDCVLDSAWNEKMTGFLRDGAFGTVGGMTYAWGATLLDRYHDLNGTLNGKWLLPDRKELWYMPSLNFGMRAEVAREFTFDERFPTSAGEDVDLSAAGASTASASVLARSFGTTSVTARR</sequence>
<gene>
    <name evidence="2" type="ORF">AMOR_18360</name>
</gene>
<name>A0ABN6MPD4_9BACT</name>
<dbReference type="InterPro" id="IPR029044">
    <property type="entry name" value="Nucleotide-diphossugar_trans"/>
</dbReference>
<protein>
    <recommendedName>
        <fullName evidence="1">Glycosyltransferase 2-like domain-containing protein</fullName>
    </recommendedName>
</protein>
<organism evidence="2 3">
    <name type="scientific">Anaeromyxobacter oryzae</name>
    <dbReference type="NCBI Taxonomy" id="2918170"/>
    <lineage>
        <taxon>Bacteria</taxon>
        <taxon>Pseudomonadati</taxon>
        <taxon>Myxococcota</taxon>
        <taxon>Myxococcia</taxon>
        <taxon>Myxococcales</taxon>
        <taxon>Cystobacterineae</taxon>
        <taxon>Anaeromyxobacteraceae</taxon>
        <taxon>Anaeromyxobacter</taxon>
    </lineage>
</organism>
<proteinExistence type="predicted"/>
<evidence type="ECO:0000259" key="1">
    <source>
        <dbReference type="Pfam" id="PF00535"/>
    </source>
</evidence>
<dbReference type="Pfam" id="PF00535">
    <property type="entry name" value="Glycos_transf_2"/>
    <property type="match status" value="1"/>
</dbReference>
<dbReference type="SUPFAM" id="SSF53448">
    <property type="entry name" value="Nucleotide-diphospho-sugar transferases"/>
    <property type="match status" value="1"/>
</dbReference>
<dbReference type="InterPro" id="IPR001173">
    <property type="entry name" value="Glyco_trans_2-like"/>
</dbReference>
<dbReference type="RefSeq" id="WP_248360522.1">
    <property type="nucleotide sequence ID" value="NZ_AP025591.1"/>
</dbReference>
<reference evidence="3" key="1">
    <citation type="journal article" date="2022" name="Int. J. Syst. Evol. Microbiol.">
        <title>Anaeromyxobacter oryzae sp. nov., Anaeromyxobacter diazotrophicus sp. nov. and Anaeromyxobacter paludicola sp. nov., isolated from paddy soils.</title>
        <authorList>
            <person name="Itoh H."/>
            <person name="Xu Z."/>
            <person name="Mise K."/>
            <person name="Masuda Y."/>
            <person name="Ushijima N."/>
            <person name="Hayakawa C."/>
            <person name="Shiratori Y."/>
            <person name="Senoo K."/>
        </authorList>
    </citation>
    <scope>NUCLEOTIDE SEQUENCE [LARGE SCALE GENOMIC DNA]</scope>
    <source>
        <strain evidence="3">Red232</strain>
    </source>
</reference>
<dbReference type="EMBL" id="AP025591">
    <property type="protein sequence ID" value="BDG02840.1"/>
    <property type="molecule type" value="Genomic_DNA"/>
</dbReference>
<dbReference type="Gene3D" id="3.90.550.10">
    <property type="entry name" value="Spore Coat Polysaccharide Biosynthesis Protein SpsA, Chain A"/>
    <property type="match status" value="1"/>
</dbReference>
<keyword evidence="3" id="KW-1185">Reference proteome</keyword>
<dbReference type="Proteomes" id="UP001162891">
    <property type="component" value="Chromosome"/>
</dbReference>
<evidence type="ECO:0000313" key="2">
    <source>
        <dbReference type="EMBL" id="BDG02840.1"/>
    </source>
</evidence>
<evidence type="ECO:0000313" key="3">
    <source>
        <dbReference type="Proteomes" id="UP001162891"/>
    </source>
</evidence>